<gene>
    <name evidence="3" type="ORF">GCM10011491_37820</name>
</gene>
<keyword evidence="1" id="KW-0472">Membrane</keyword>
<feature type="transmembrane region" description="Helical" evidence="1">
    <location>
        <begin position="124"/>
        <end position="148"/>
    </location>
</feature>
<feature type="transmembrane region" description="Helical" evidence="1">
    <location>
        <begin position="13"/>
        <end position="33"/>
    </location>
</feature>
<comment type="caution">
    <text evidence="3">The sequence shown here is derived from an EMBL/GenBank/DDBJ whole genome shotgun (WGS) entry which is preliminary data.</text>
</comment>
<dbReference type="InterPro" id="IPR009936">
    <property type="entry name" value="DUF1468"/>
</dbReference>
<feature type="transmembrane region" description="Helical" evidence="1">
    <location>
        <begin position="83"/>
        <end position="112"/>
    </location>
</feature>
<name>A0A916WKC1_9HYPH</name>
<evidence type="ECO:0000313" key="3">
    <source>
        <dbReference type="EMBL" id="GGB06136.1"/>
    </source>
</evidence>
<organism evidence="3 4">
    <name type="scientific">Brucella endophytica</name>
    <dbReference type="NCBI Taxonomy" id="1963359"/>
    <lineage>
        <taxon>Bacteria</taxon>
        <taxon>Pseudomonadati</taxon>
        <taxon>Pseudomonadota</taxon>
        <taxon>Alphaproteobacteria</taxon>
        <taxon>Hyphomicrobiales</taxon>
        <taxon>Brucellaceae</taxon>
        <taxon>Brucella/Ochrobactrum group</taxon>
        <taxon>Brucella</taxon>
    </lineage>
</organism>
<keyword evidence="1" id="KW-0812">Transmembrane</keyword>
<evidence type="ECO:0000256" key="1">
    <source>
        <dbReference type="SAM" id="Phobius"/>
    </source>
</evidence>
<evidence type="ECO:0000259" key="2">
    <source>
        <dbReference type="Pfam" id="PF07331"/>
    </source>
</evidence>
<feature type="domain" description="DUF1468" evidence="2">
    <location>
        <begin position="14"/>
        <end position="148"/>
    </location>
</feature>
<accession>A0A916WKC1</accession>
<keyword evidence="1" id="KW-1133">Transmembrane helix</keyword>
<dbReference type="AlphaFoldDB" id="A0A916WKC1"/>
<keyword evidence="4" id="KW-1185">Reference proteome</keyword>
<feature type="transmembrane region" description="Helical" evidence="1">
    <location>
        <begin position="45"/>
        <end position="63"/>
    </location>
</feature>
<sequence>MSRTDILLRNKDVLAGLAFLLVAAVFAFGAMKLPMGTTLRMGPGYFPLILSGGLAILGSLILLSGIRNASPENTVGSPAWSRVLIICAAVLVFVSGLQGMGFPLTVFATVFIASTGSRYFRLHISLALAAFIAACAWIIFVKLLGLPFQTVGGWFLFR</sequence>
<dbReference type="Proteomes" id="UP000646478">
    <property type="component" value="Unassembled WGS sequence"/>
</dbReference>
<proteinExistence type="predicted"/>
<reference evidence="3" key="1">
    <citation type="journal article" date="2014" name="Int. J. Syst. Evol. Microbiol.">
        <title>Complete genome sequence of Corynebacterium casei LMG S-19264T (=DSM 44701T), isolated from a smear-ripened cheese.</title>
        <authorList>
            <consortium name="US DOE Joint Genome Institute (JGI-PGF)"/>
            <person name="Walter F."/>
            <person name="Albersmeier A."/>
            <person name="Kalinowski J."/>
            <person name="Ruckert C."/>
        </authorList>
    </citation>
    <scope>NUCLEOTIDE SEQUENCE</scope>
    <source>
        <strain evidence="3">CGMCC 1.15082</strain>
    </source>
</reference>
<reference evidence="3" key="2">
    <citation type="submission" date="2020-09" db="EMBL/GenBank/DDBJ databases">
        <authorList>
            <person name="Sun Q."/>
            <person name="Zhou Y."/>
        </authorList>
    </citation>
    <scope>NUCLEOTIDE SEQUENCE</scope>
    <source>
        <strain evidence="3">CGMCC 1.15082</strain>
    </source>
</reference>
<evidence type="ECO:0000313" key="4">
    <source>
        <dbReference type="Proteomes" id="UP000646478"/>
    </source>
</evidence>
<dbReference type="Pfam" id="PF07331">
    <property type="entry name" value="TctB"/>
    <property type="match status" value="1"/>
</dbReference>
<protein>
    <submittedName>
        <fullName evidence="3">Membrane protein</fullName>
    </submittedName>
</protein>
<dbReference type="EMBL" id="BMHH01000019">
    <property type="protein sequence ID" value="GGB06136.1"/>
    <property type="molecule type" value="Genomic_DNA"/>
</dbReference>